<accession>A0AAV7H1C1</accession>
<sequence length="72" mass="8530">MGKTWKEYDNRYSRGRRSHWGMDARSRKLEMQVFKGEDAQGWEHQVERYCTITGLTEGEKLMVAGLCFKRKA</sequence>
<dbReference type="EMBL" id="JAGFBR010000009">
    <property type="protein sequence ID" value="KAH0461859.1"/>
    <property type="molecule type" value="Genomic_DNA"/>
</dbReference>
<dbReference type="Proteomes" id="UP000775213">
    <property type="component" value="Unassembled WGS sequence"/>
</dbReference>
<dbReference type="AlphaFoldDB" id="A0AAV7H1C1"/>
<protein>
    <submittedName>
        <fullName evidence="1">Uncharacterized protein</fullName>
    </submittedName>
</protein>
<proteinExistence type="predicted"/>
<evidence type="ECO:0000313" key="2">
    <source>
        <dbReference type="Proteomes" id="UP000775213"/>
    </source>
</evidence>
<evidence type="ECO:0000313" key="1">
    <source>
        <dbReference type="EMBL" id="KAH0461859.1"/>
    </source>
</evidence>
<gene>
    <name evidence="1" type="ORF">IEQ34_009434</name>
</gene>
<organism evidence="1 2">
    <name type="scientific">Dendrobium chrysotoxum</name>
    <name type="common">Orchid</name>
    <dbReference type="NCBI Taxonomy" id="161865"/>
    <lineage>
        <taxon>Eukaryota</taxon>
        <taxon>Viridiplantae</taxon>
        <taxon>Streptophyta</taxon>
        <taxon>Embryophyta</taxon>
        <taxon>Tracheophyta</taxon>
        <taxon>Spermatophyta</taxon>
        <taxon>Magnoliopsida</taxon>
        <taxon>Liliopsida</taxon>
        <taxon>Asparagales</taxon>
        <taxon>Orchidaceae</taxon>
        <taxon>Epidendroideae</taxon>
        <taxon>Malaxideae</taxon>
        <taxon>Dendrobiinae</taxon>
        <taxon>Dendrobium</taxon>
    </lineage>
</organism>
<comment type="caution">
    <text evidence="1">The sequence shown here is derived from an EMBL/GenBank/DDBJ whole genome shotgun (WGS) entry which is preliminary data.</text>
</comment>
<reference evidence="1 2" key="1">
    <citation type="journal article" date="2021" name="Hortic Res">
        <title>Chromosome-scale assembly of the Dendrobium chrysotoxum genome enhances the understanding of orchid evolution.</title>
        <authorList>
            <person name="Zhang Y."/>
            <person name="Zhang G.Q."/>
            <person name="Zhang D."/>
            <person name="Liu X.D."/>
            <person name="Xu X.Y."/>
            <person name="Sun W.H."/>
            <person name="Yu X."/>
            <person name="Zhu X."/>
            <person name="Wang Z.W."/>
            <person name="Zhao X."/>
            <person name="Zhong W.Y."/>
            <person name="Chen H."/>
            <person name="Yin W.L."/>
            <person name="Huang T."/>
            <person name="Niu S.C."/>
            <person name="Liu Z.J."/>
        </authorList>
    </citation>
    <scope>NUCLEOTIDE SEQUENCE [LARGE SCALE GENOMIC DNA]</scope>
    <source>
        <strain evidence="1">Lindl</strain>
    </source>
</reference>
<keyword evidence="2" id="KW-1185">Reference proteome</keyword>
<name>A0AAV7H1C1_DENCH</name>